<keyword evidence="1" id="KW-0472">Membrane</keyword>
<feature type="transmembrane region" description="Helical" evidence="1">
    <location>
        <begin position="285"/>
        <end position="303"/>
    </location>
</feature>
<evidence type="ECO:0000313" key="2">
    <source>
        <dbReference type="EMBL" id="GLK99469.1"/>
    </source>
</evidence>
<feature type="transmembrane region" description="Helical" evidence="1">
    <location>
        <begin position="103"/>
        <end position="128"/>
    </location>
</feature>
<protein>
    <recommendedName>
        <fullName evidence="4">MFS transporter</fullName>
    </recommendedName>
</protein>
<accession>A0A9W6NJ20</accession>
<dbReference type="Gene3D" id="1.20.1250.20">
    <property type="entry name" value="MFS general substrate transporter like domains"/>
    <property type="match status" value="1"/>
</dbReference>
<evidence type="ECO:0000313" key="3">
    <source>
        <dbReference type="Proteomes" id="UP001143480"/>
    </source>
</evidence>
<dbReference type="GO" id="GO:0022857">
    <property type="term" value="F:transmembrane transporter activity"/>
    <property type="evidence" value="ECO:0007669"/>
    <property type="project" value="InterPro"/>
</dbReference>
<name>A0A9W6NJ20_9ACTN</name>
<organism evidence="2 3">
    <name type="scientific">Dactylosporangium matsuzakiense</name>
    <dbReference type="NCBI Taxonomy" id="53360"/>
    <lineage>
        <taxon>Bacteria</taxon>
        <taxon>Bacillati</taxon>
        <taxon>Actinomycetota</taxon>
        <taxon>Actinomycetes</taxon>
        <taxon>Micromonosporales</taxon>
        <taxon>Micromonosporaceae</taxon>
        <taxon>Dactylosporangium</taxon>
    </lineage>
</organism>
<dbReference type="InterPro" id="IPR036259">
    <property type="entry name" value="MFS_trans_sf"/>
</dbReference>
<feature type="transmembrane region" description="Helical" evidence="1">
    <location>
        <begin position="368"/>
        <end position="390"/>
    </location>
</feature>
<feature type="transmembrane region" description="Helical" evidence="1">
    <location>
        <begin position="339"/>
        <end position="362"/>
    </location>
</feature>
<proteinExistence type="predicted"/>
<dbReference type="Pfam" id="PF07690">
    <property type="entry name" value="MFS_1"/>
    <property type="match status" value="1"/>
</dbReference>
<reference evidence="2" key="1">
    <citation type="journal article" date="2014" name="Int. J. Syst. Evol. Microbiol.">
        <title>Complete genome sequence of Corynebacterium casei LMG S-19264T (=DSM 44701T), isolated from a smear-ripened cheese.</title>
        <authorList>
            <consortium name="US DOE Joint Genome Institute (JGI-PGF)"/>
            <person name="Walter F."/>
            <person name="Albersmeier A."/>
            <person name="Kalinowski J."/>
            <person name="Ruckert C."/>
        </authorList>
    </citation>
    <scope>NUCLEOTIDE SEQUENCE</scope>
    <source>
        <strain evidence="2">VKM Ac-1321</strain>
    </source>
</reference>
<dbReference type="InterPro" id="IPR011701">
    <property type="entry name" value="MFS"/>
</dbReference>
<keyword evidence="3" id="KW-1185">Reference proteome</keyword>
<dbReference type="SUPFAM" id="SSF103473">
    <property type="entry name" value="MFS general substrate transporter"/>
    <property type="match status" value="1"/>
</dbReference>
<feature type="transmembrane region" description="Helical" evidence="1">
    <location>
        <begin position="214"/>
        <end position="241"/>
    </location>
</feature>
<dbReference type="EMBL" id="BSFP01000004">
    <property type="protein sequence ID" value="GLK99469.1"/>
    <property type="molecule type" value="Genomic_DNA"/>
</dbReference>
<feature type="transmembrane region" description="Helical" evidence="1">
    <location>
        <begin position="174"/>
        <end position="193"/>
    </location>
</feature>
<feature type="transmembrane region" description="Helical" evidence="1">
    <location>
        <begin position="78"/>
        <end position="97"/>
    </location>
</feature>
<dbReference type="AlphaFoldDB" id="A0A9W6NJ20"/>
<evidence type="ECO:0000256" key="1">
    <source>
        <dbReference type="SAM" id="Phobius"/>
    </source>
</evidence>
<dbReference type="PANTHER" id="PTHR23542:SF1">
    <property type="entry name" value="MAJOR FACILITATOR SUPERFAMILY (MFS) PROFILE DOMAIN-CONTAINING PROTEIN"/>
    <property type="match status" value="1"/>
</dbReference>
<feature type="transmembrane region" description="Helical" evidence="1">
    <location>
        <begin position="149"/>
        <end position="168"/>
    </location>
</feature>
<keyword evidence="1" id="KW-0812">Transmembrane</keyword>
<comment type="caution">
    <text evidence="2">The sequence shown here is derived from an EMBL/GenBank/DDBJ whole genome shotgun (WGS) entry which is preliminary data.</text>
</comment>
<keyword evidence="1" id="KW-1133">Transmembrane helix</keyword>
<reference evidence="2" key="2">
    <citation type="submission" date="2023-01" db="EMBL/GenBank/DDBJ databases">
        <authorList>
            <person name="Sun Q."/>
            <person name="Evtushenko L."/>
        </authorList>
    </citation>
    <scope>NUCLEOTIDE SEQUENCE</scope>
    <source>
        <strain evidence="2">VKM Ac-1321</strain>
    </source>
</reference>
<dbReference type="PANTHER" id="PTHR23542">
    <property type="match status" value="1"/>
</dbReference>
<gene>
    <name evidence="2" type="ORF">GCM10017581_012100</name>
</gene>
<feature type="transmembrane region" description="Helical" evidence="1">
    <location>
        <begin position="44"/>
        <end position="66"/>
    </location>
</feature>
<sequence length="401" mass="40220">MRQYMSVWRLPGAPLLLVVGVAARLGGGMVSLSLLLLLQQANGHYAQAALACSVYALTTAAASPVVGRLADRVGPAPVLLVTGVAYPCCLILLLVAGMNDLPLGVVLAAAALAGITFPPLTAAVRGTWNSLTAHDAEVRGTALAAETALFELVFVVGPLLVALCVALWQPAVALATAAAVTFVGTLVVARGQAIRSWRRAEEHTPARGLGPLRVPGFAALLVTALGVGFAFGGIGVAVPAYATAYVAEDPESVGGILLGVWGIGSAAAGVWFGSRPRPGARLRRLLVAVAGSLAILAAMPNALALGVALVIGGATIAPALTVQNSMVGLIVPRSMLNEAYTWLVTVSIGASAAGVAVAGLIVDRPGGVVWAFLLAGASVAAGALVAPTAFTHTGDRKPAAV</sequence>
<evidence type="ECO:0008006" key="4">
    <source>
        <dbReference type="Google" id="ProtNLM"/>
    </source>
</evidence>
<feature type="transmembrane region" description="Helical" evidence="1">
    <location>
        <begin position="253"/>
        <end position="273"/>
    </location>
</feature>
<dbReference type="RefSeq" id="WP_261961587.1">
    <property type="nucleotide sequence ID" value="NZ_BAAAXA010000001.1"/>
</dbReference>
<dbReference type="Proteomes" id="UP001143480">
    <property type="component" value="Unassembled WGS sequence"/>
</dbReference>
<feature type="transmembrane region" description="Helical" evidence="1">
    <location>
        <begin position="12"/>
        <end position="38"/>
    </location>
</feature>